<reference evidence="2" key="1">
    <citation type="journal article" date="2015" name="Nature">
        <title>Complex archaea that bridge the gap between prokaryotes and eukaryotes.</title>
        <authorList>
            <person name="Spang A."/>
            <person name="Saw J.H."/>
            <person name="Jorgensen S.L."/>
            <person name="Zaremba-Niedzwiedzka K."/>
            <person name="Martijn J."/>
            <person name="Lind A.E."/>
            <person name="van Eijk R."/>
            <person name="Schleper C."/>
            <person name="Guy L."/>
            <person name="Ettema T.J."/>
        </authorList>
    </citation>
    <scope>NUCLEOTIDE SEQUENCE</scope>
</reference>
<accession>A0A0F9GI74</accession>
<feature type="region of interest" description="Disordered" evidence="1">
    <location>
        <begin position="190"/>
        <end position="251"/>
    </location>
</feature>
<feature type="compositionally biased region" description="Low complexity" evidence="1">
    <location>
        <begin position="234"/>
        <end position="246"/>
    </location>
</feature>
<name>A0A0F9GI74_9ZZZZ</name>
<comment type="caution">
    <text evidence="2">The sequence shown here is derived from an EMBL/GenBank/DDBJ whole genome shotgun (WGS) entry which is preliminary data.</text>
</comment>
<evidence type="ECO:0000313" key="2">
    <source>
        <dbReference type="EMBL" id="KKL69145.1"/>
    </source>
</evidence>
<evidence type="ECO:0000256" key="1">
    <source>
        <dbReference type="SAM" id="MobiDB-lite"/>
    </source>
</evidence>
<protein>
    <submittedName>
        <fullName evidence="2">Uncharacterized protein</fullName>
    </submittedName>
</protein>
<dbReference type="EMBL" id="LAZR01026307">
    <property type="protein sequence ID" value="KKL69145.1"/>
    <property type="molecule type" value="Genomic_DNA"/>
</dbReference>
<feature type="compositionally biased region" description="Pro residues" evidence="1">
    <location>
        <begin position="221"/>
        <end position="233"/>
    </location>
</feature>
<sequence>MNTEIERAQVVESQMMSVGAVVDQVRRMQEIMKEVMIKDVHYGIIPGTPKPTLYKAGAEKILMTFQLSVGEPMIEDLSDDDHVRYRIIAPIVNRHTGVIMGHGVGEASSEEEKYQWRKPVCDEEFDETDMDRRREVWKKFWNKQQRKYETKKIKQVRTNPPDQANTILKMSKKRSLTDATLTVTAASDIFDQDLDDLPPEQRGQDRQAPAPPQRQSEQAPPQQPTPDAPPQEPPEGGEQGPPEGAEIISEAQRRRMFAIWKKAGWEEQQVKDLVAEKWGYTSSKDIFRGADYDAICKYFEDNKQKIEDPPEDDAVPF</sequence>
<proteinExistence type="predicted"/>
<gene>
    <name evidence="2" type="ORF">LCGC14_2117870</name>
</gene>
<organism evidence="2">
    <name type="scientific">marine sediment metagenome</name>
    <dbReference type="NCBI Taxonomy" id="412755"/>
    <lineage>
        <taxon>unclassified sequences</taxon>
        <taxon>metagenomes</taxon>
        <taxon>ecological metagenomes</taxon>
    </lineage>
</organism>
<dbReference type="AlphaFoldDB" id="A0A0F9GI74"/>